<evidence type="ECO:0000313" key="7">
    <source>
        <dbReference type="Proteomes" id="UP000007322"/>
    </source>
</evidence>
<dbReference type="InterPro" id="IPR007568">
    <property type="entry name" value="RTA1"/>
</dbReference>
<evidence type="ECO:0000256" key="1">
    <source>
        <dbReference type="ARBA" id="ARBA00004141"/>
    </source>
</evidence>
<evidence type="ECO:0000256" key="2">
    <source>
        <dbReference type="ARBA" id="ARBA00022692"/>
    </source>
</evidence>
<dbReference type="EMBL" id="CP003006">
    <property type="protein sequence ID" value="AEO60246.1"/>
    <property type="molecule type" value="Genomic_DNA"/>
</dbReference>
<reference evidence="6 7" key="1">
    <citation type="journal article" date="2011" name="Nat. Biotechnol.">
        <title>Comparative genomic analysis of the thermophilic biomass-degrading fungi Myceliophthora thermophila and Thielavia terrestris.</title>
        <authorList>
            <person name="Berka R.M."/>
            <person name="Grigoriev I.V."/>
            <person name="Otillar R."/>
            <person name="Salamov A."/>
            <person name="Grimwood J."/>
            <person name="Reid I."/>
            <person name="Ishmael N."/>
            <person name="John T."/>
            <person name="Darmond C."/>
            <person name="Moisan M.-C."/>
            <person name="Henrissat B."/>
            <person name="Coutinho P.M."/>
            <person name="Lombard V."/>
            <person name="Natvig D.O."/>
            <person name="Lindquist E."/>
            <person name="Schmutz J."/>
            <person name="Lucas S."/>
            <person name="Harris P."/>
            <person name="Powlowski J."/>
            <person name="Bellemare A."/>
            <person name="Taylor D."/>
            <person name="Butler G."/>
            <person name="de Vries R.P."/>
            <person name="Allijn I.E."/>
            <person name="van den Brink J."/>
            <person name="Ushinsky S."/>
            <person name="Storms R."/>
            <person name="Powell A.J."/>
            <person name="Paulsen I.T."/>
            <person name="Elbourne L.D.H."/>
            <person name="Baker S.E."/>
            <person name="Magnuson J."/>
            <person name="LaBoissiere S."/>
            <person name="Clutterbuck A.J."/>
            <person name="Martinez D."/>
            <person name="Wogulis M."/>
            <person name="de Leon A.L."/>
            <person name="Rey M.W."/>
            <person name="Tsang A."/>
        </authorList>
    </citation>
    <scope>NUCLEOTIDE SEQUENCE [LARGE SCALE GENOMIC DNA]</scope>
    <source>
        <strain evidence="7">ATCC 42464 / BCRC 31852 / DSM 1799</strain>
    </source>
</reference>
<feature type="transmembrane region" description="Helical" evidence="5">
    <location>
        <begin position="270"/>
        <end position="289"/>
    </location>
</feature>
<evidence type="ECO:0008006" key="8">
    <source>
        <dbReference type="Google" id="ProtNLM"/>
    </source>
</evidence>
<dbReference type="OrthoDB" id="3358017at2759"/>
<dbReference type="RefSeq" id="XP_003665491.1">
    <property type="nucleotide sequence ID" value="XM_003665443.1"/>
</dbReference>
<evidence type="ECO:0000256" key="3">
    <source>
        <dbReference type="ARBA" id="ARBA00022989"/>
    </source>
</evidence>
<dbReference type="GeneID" id="11511251"/>
<dbReference type="AlphaFoldDB" id="G2QI57"/>
<keyword evidence="4 5" id="KW-0472">Membrane</keyword>
<accession>G2QI57</accession>
<organism evidence="6 7">
    <name type="scientific">Thermothelomyces thermophilus (strain ATCC 42464 / BCRC 31852 / DSM 1799)</name>
    <name type="common">Sporotrichum thermophile</name>
    <dbReference type="NCBI Taxonomy" id="573729"/>
    <lineage>
        <taxon>Eukaryota</taxon>
        <taxon>Fungi</taxon>
        <taxon>Dikarya</taxon>
        <taxon>Ascomycota</taxon>
        <taxon>Pezizomycotina</taxon>
        <taxon>Sordariomycetes</taxon>
        <taxon>Sordariomycetidae</taxon>
        <taxon>Sordariales</taxon>
        <taxon>Chaetomiaceae</taxon>
        <taxon>Thermothelomyces</taxon>
    </lineage>
</organism>
<sequence>MESGKYVEGSVYFYAPNKGAPVFFALAFAVSGAHHVYSCARYSCWRMTGIYVFCALLFTVGFVVREAGAFDYGDLNKFIVSTCLIYAAPYVSISHPTYTGCERRSNPLTPSPSCRPLLELANYHILGRILYYAPYHSPIHPGRVLTTFAFVSFVIEVLNGNGVAYSVNQSLAASKQETGRALLKAALAMQLGVLALFVLLAATFHRRCARAGLRNRNLLAALHTLYASTALLSVRTIFRVVEYWSISQHDFWNPSRADLDRFSPMLRYEWFFWVFEASLMLANSVLINVRHPRRFLPKSTKTYLAMDGTTEVQGPGYKDGRPFWQTLVDPFDLWGLVTKKDKGQKFWEEANGGRKGATGADSQV</sequence>
<feature type="transmembrane region" description="Helical" evidence="5">
    <location>
        <begin position="185"/>
        <end position="205"/>
    </location>
</feature>
<gene>
    <name evidence="6" type="ORF">MYCTH_2309323</name>
</gene>
<feature type="transmembrane region" description="Helical" evidence="5">
    <location>
        <begin position="20"/>
        <end position="37"/>
    </location>
</feature>
<dbReference type="KEGG" id="mtm:MYCTH_2309323"/>
<feature type="transmembrane region" description="Helical" evidence="5">
    <location>
        <begin position="44"/>
        <end position="63"/>
    </location>
</feature>
<keyword evidence="7" id="KW-1185">Reference proteome</keyword>
<keyword evidence="2 5" id="KW-0812">Transmembrane</keyword>
<dbReference type="PANTHER" id="PTHR31465">
    <property type="entry name" value="PROTEIN RTA1-RELATED"/>
    <property type="match status" value="1"/>
</dbReference>
<protein>
    <recommendedName>
        <fullName evidence="8">RTA1 domain protein</fullName>
    </recommendedName>
</protein>
<feature type="transmembrane region" description="Helical" evidence="5">
    <location>
        <begin position="144"/>
        <end position="165"/>
    </location>
</feature>
<name>G2QI57_THET4</name>
<dbReference type="VEuPathDB" id="FungiDB:MYCTH_2309323"/>
<keyword evidence="3 5" id="KW-1133">Transmembrane helix</keyword>
<dbReference type="eggNOG" id="ENOG502RDNH">
    <property type="taxonomic scope" value="Eukaryota"/>
</dbReference>
<dbReference type="HOGENOM" id="CLU_033465_0_1_1"/>
<dbReference type="PANTHER" id="PTHR31465:SF13">
    <property type="entry name" value="RTA1 DOMAIN PROTEIN-RELATED"/>
    <property type="match status" value="1"/>
</dbReference>
<feature type="transmembrane region" description="Helical" evidence="5">
    <location>
        <begin position="75"/>
        <end position="93"/>
    </location>
</feature>
<evidence type="ECO:0000256" key="5">
    <source>
        <dbReference type="SAM" id="Phobius"/>
    </source>
</evidence>
<evidence type="ECO:0000313" key="6">
    <source>
        <dbReference type="EMBL" id="AEO60246.1"/>
    </source>
</evidence>
<evidence type="ECO:0000256" key="4">
    <source>
        <dbReference type="ARBA" id="ARBA00023136"/>
    </source>
</evidence>
<dbReference type="Pfam" id="PF04479">
    <property type="entry name" value="RTA1"/>
    <property type="match status" value="1"/>
</dbReference>
<feature type="transmembrane region" description="Helical" evidence="5">
    <location>
        <begin position="217"/>
        <end position="238"/>
    </location>
</feature>
<dbReference type="OMA" id="CTLITVR"/>
<comment type="subcellular location">
    <subcellularLocation>
        <location evidence="1">Membrane</location>
        <topology evidence="1">Multi-pass membrane protein</topology>
    </subcellularLocation>
</comment>
<dbReference type="GO" id="GO:0016020">
    <property type="term" value="C:membrane"/>
    <property type="evidence" value="ECO:0007669"/>
    <property type="project" value="UniProtKB-SubCell"/>
</dbReference>
<dbReference type="Proteomes" id="UP000007322">
    <property type="component" value="Chromosome 5"/>
</dbReference>
<proteinExistence type="predicted"/>
<dbReference type="InParanoid" id="G2QI57"/>